<keyword evidence="9" id="KW-1185">Reference proteome</keyword>
<dbReference type="Gene3D" id="1.20.144.10">
    <property type="entry name" value="Phosphatidic acid phosphatase type 2/haloperoxidase"/>
    <property type="match status" value="1"/>
</dbReference>
<feature type="transmembrane region" description="Helical" evidence="6">
    <location>
        <begin position="241"/>
        <end position="259"/>
    </location>
</feature>
<evidence type="ECO:0000256" key="3">
    <source>
        <dbReference type="ARBA" id="ARBA00022692"/>
    </source>
</evidence>
<dbReference type="PANTHER" id="PTHR10165">
    <property type="entry name" value="LIPID PHOSPHATE PHOSPHATASE"/>
    <property type="match status" value="1"/>
</dbReference>
<reference evidence="8 9" key="1">
    <citation type="submission" date="2018-01" db="EMBL/GenBank/DDBJ databases">
        <title>Draft genome of the strawberry crown rot pathogen Phytophthora cactorum.</title>
        <authorList>
            <person name="Armitage A.D."/>
            <person name="Lysoe E."/>
            <person name="Nellist C.F."/>
            <person name="Harrison R.J."/>
            <person name="Brurberg M.B."/>
        </authorList>
    </citation>
    <scope>NUCLEOTIDE SEQUENCE [LARGE SCALE GENOMIC DNA]</scope>
    <source>
        <strain evidence="8 9">10300</strain>
    </source>
</reference>
<dbReference type="EMBL" id="MJFZ01000257">
    <property type="protein sequence ID" value="RAW32916.1"/>
    <property type="molecule type" value="Genomic_DNA"/>
</dbReference>
<dbReference type="FunFam" id="1.20.144.10:FF:000055">
    <property type="entry name" value="Uncharacterized protein"/>
    <property type="match status" value="1"/>
</dbReference>
<feature type="transmembrane region" description="Helical" evidence="6">
    <location>
        <begin position="44"/>
        <end position="66"/>
    </location>
</feature>
<organism evidence="8 9">
    <name type="scientific">Phytophthora cactorum</name>
    <dbReference type="NCBI Taxonomy" id="29920"/>
    <lineage>
        <taxon>Eukaryota</taxon>
        <taxon>Sar</taxon>
        <taxon>Stramenopiles</taxon>
        <taxon>Oomycota</taxon>
        <taxon>Peronosporomycetes</taxon>
        <taxon>Peronosporales</taxon>
        <taxon>Peronosporaceae</taxon>
        <taxon>Phytophthora</taxon>
    </lineage>
</organism>
<dbReference type="InterPro" id="IPR043216">
    <property type="entry name" value="PAP-like"/>
</dbReference>
<dbReference type="SUPFAM" id="SSF48317">
    <property type="entry name" value="Acid phosphatase/Vanadium-dependent haloperoxidase"/>
    <property type="match status" value="1"/>
</dbReference>
<dbReference type="GO" id="GO:0008195">
    <property type="term" value="F:phosphatidate phosphatase activity"/>
    <property type="evidence" value="ECO:0007669"/>
    <property type="project" value="TreeGrafter"/>
</dbReference>
<proteinExistence type="inferred from homology"/>
<keyword evidence="4 6" id="KW-1133">Transmembrane helix</keyword>
<evidence type="ECO:0000256" key="6">
    <source>
        <dbReference type="SAM" id="Phobius"/>
    </source>
</evidence>
<dbReference type="Pfam" id="PF01569">
    <property type="entry name" value="PAP2"/>
    <property type="match status" value="1"/>
</dbReference>
<dbReference type="OrthoDB" id="10030083at2759"/>
<keyword evidence="3 6" id="KW-0812">Transmembrane</keyword>
<dbReference type="GO" id="GO:0006644">
    <property type="term" value="P:phospholipid metabolic process"/>
    <property type="evidence" value="ECO:0007669"/>
    <property type="project" value="InterPro"/>
</dbReference>
<evidence type="ECO:0000256" key="5">
    <source>
        <dbReference type="ARBA" id="ARBA00023136"/>
    </source>
</evidence>
<keyword evidence="5 6" id="KW-0472">Membrane</keyword>
<dbReference type="InterPro" id="IPR000326">
    <property type="entry name" value="PAP2/HPO"/>
</dbReference>
<dbReference type="GO" id="GO:0046839">
    <property type="term" value="P:phospholipid dephosphorylation"/>
    <property type="evidence" value="ECO:0007669"/>
    <property type="project" value="TreeGrafter"/>
</dbReference>
<comment type="similarity">
    <text evidence="2">Belongs to the PA-phosphatase related phosphoesterase family.</text>
</comment>
<feature type="transmembrane region" description="Helical" evidence="6">
    <location>
        <begin position="103"/>
        <end position="123"/>
    </location>
</feature>
<sequence length="322" mass="36202">MAEIDGDEVDEYTLMIGNSPELSSTGEQYIAHGNLARQLREFRALEFSCTLVMFGLALFFACIPVQQRSIPSIEVQINSNTTVWSRDPMLNAKVHPEQVPTEALVFFGVLIPVTVNLLMNYVLPRALKVRLVPHDTRDFMLALAQSASMSELLTEFTKNLTGRFRPSFHGMCGWQYDVVWDGVNNLCTDPAGEKEGRKSFPSGHASFAWSTMLVLTLYLLGRSRLNCENRSESAIRGGRKMLKLMLCFVPSFVAAWVAMTRSIDNWHHYSDILAGSIIGAVSACVGYSYNYGSVFSWDSAGVPRQECHIRYRRSHFNLNFTT</sequence>
<dbReference type="AlphaFoldDB" id="A0A329SAD9"/>
<evidence type="ECO:0000256" key="1">
    <source>
        <dbReference type="ARBA" id="ARBA00004141"/>
    </source>
</evidence>
<evidence type="ECO:0000313" key="8">
    <source>
        <dbReference type="EMBL" id="RAW32916.1"/>
    </source>
</evidence>
<dbReference type="VEuPathDB" id="FungiDB:PC110_g10744"/>
<dbReference type="Proteomes" id="UP000251314">
    <property type="component" value="Unassembled WGS sequence"/>
</dbReference>
<evidence type="ECO:0000256" key="4">
    <source>
        <dbReference type="ARBA" id="ARBA00022989"/>
    </source>
</evidence>
<protein>
    <recommendedName>
        <fullName evidence="7">Phosphatidic acid phosphatase type 2/haloperoxidase domain-containing protein</fullName>
    </recommendedName>
</protein>
<evidence type="ECO:0000313" key="9">
    <source>
        <dbReference type="Proteomes" id="UP000251314"/>
    </source>
</evidence>
<dbReference type="GO" id="GO:0016020">
    <property type="term" value="C:membrane"/>
    <property type="evidence" value="ECO:0007669"/>
    <property type="project" value="UniProtKB-SubCell"/>
</dbReference>
<dbReference type="STRING" id="29920.A0A329SAD9"/>
<gene>
    <name evidence="8" type="ORF">PC110_g10744</name>
</gene>
<feature type="domain" description="Phosphatidic acid phosphatase type 2/haloperoxidase" evidence="7">
    <location>
        <begin position="136"/>
        <end position="287"/>
    </location>
</feature>
<dbReference type="SMART" id="SM00014">
    <property type="entry name" value="acidPPc"/>
    <property type="match status" value="1"/>
</dbReference>
<comment type="subcellular location">
    <subcellularLocation>
        <location evidence="1">Membrane</location>
        <topology evidence="1">Multi-pass membrane protein</topology>
    </subcellularLocation>
</comment>
<evidence type="ECO:0000256" key="2">
    <source>
        <dbReference type="ARBA" id="ARBA00008816"/>
    </source>
</evidence>
<dbReference type="PANTHER" id="PTHR10165:SF35">
    <property type="entry name" value="RE23632P"/>
    <property type="match status" value="1"/>
</dbReference>
<evidence type="ECO:0000259" key="7">
    <source>
        <dbReference type="SMART" id="SM00014"/>
    </source>
</evidence>
<dbReference type="InterPro" id="IPR036938">
    <property type="entry name" value="PAP2/HPO_sf"/>
</dbReference>
<comment type="caution">
    <text evidence="8">The sequence shown here is derived from an EMBL/GenBank/DDBJ whole genome shotgun (WGS) entry which is preliminary data.</text>
</comment>
<feature type="transmembrane region" description="Helical" evidence="6">
    <location>
        <begin position="271"/>
        <end position="289"/>
    </location>
</feature>
<name>A0A329SAD9_9STRA</name>
<accession>A0A329SAD9</accession>